<keyword evidence="1" id="KW-0812">Transmembrane</keyword>
<keyword evidence="1" id="KW-0472">Membrane</keyword>
<proteinExistence type="predicted"/>
<gene>
    <name evidence="2" type="ORF">NITLEN_80036</name>
</gene>
<protein>
    <submittedName>
        <fullName evidence="2">Uncharacterized protein</fullName>
    </submittedName>
</protein>
<reference evidence="3" key="1">
    <citation type="submission" date="2018-04" db="EMBL/GenBank/DDBJ databases">
        <authorList>
            <person name="Lucker S."/>
            <person name="Sakoula D."/>
        </authorList>
    </citation>
    <scope>NUCLEOTIDE SEQUENCE [LARGE SCALE GENOMIC DNA]</scope>
</reference>
<feature type="transmembrane region" description="Helical" evidence="1">
    <location>
        <begin position="52"/>
        <end position="70"/>
    </location>
</feature>
<sequence length="75" mass="8440">MPIRPDTSFTGYFNSERRRQFYEGHRSLALTMILIVFLSPFAGLYVANLFGAVIGVLLSFVAYYVTPCIWQKAGG</sequence>
<feature type="transmembrane region" description="Helical" evidence="1">
    <location>
        <begin position="27"/>
        <end position="46"/>
    </location>
</feature>
<keyword evidence="1" id="KW-1133">Transmembrane helix</keyword>
<evidence type="ECO:0000313" key="2">
    <source>
        <dbReference type="EMBL" id="SPP66612.1"/>
    </source>
</evidence>
<dbReference type="AlphaFoldDB" id="A0A330L9Q3"/>
<evidence type="ECO:0000256" key="1">
    <source>
        <dbReference type="SAM" id="Phobius"/>
    </source>
</evidence>
<organism evidence="2 3">
    <name type="scientific">Nitrospira lenta</name>
    <dbReference type="NCBI Taxonomy" id="1436998"/>
    <lineage>
        <taxon>Bacteria</taxon>
        <taxon>Pseudomonadati</taxon>
        <taxon>Nitrospirota</taxon>
        <taxon>Nitrospiria</taxon>
        <taxon>Nitrospirales</taxon>
        <taxon>Nitrospiraceae</taxon>
        <taxon>Nitrospira</taxon>
    </lineage>
</organism>
<dbReference type="OrthoDB" id="9802004at2"/>
<keyword evidence="3" id="KW-1185">Reference proteome</keyword>
<evidence type="ECO:0000313" key="3">
    <source>
        <dbReference type="Proteomes" id="UP000248168"/>
    </source>
</evidence>
<dbReference type="InParanoid" id="A0A330L9Q3"/>
<dbReference type="RefSeq" id="WP_121990759.1">
    <property type="nucleotide sequence ID" value="NZ_OUNR01000021.1"/>
</dbReference>
<dbReference type="Proteomes" id="UP000248168">
    <property type="component" value="Unassembled WGS sequence"/>
</dbReference>
<dbReference type="EMBL" id="OUNR01000021">
    <property type="protein sequence ID" value="SPP66612.1"/>
    <property type="molecule type" value="Genomic_DNA"/>
</dbReference>
<accession>A0A330L9Q3</accession>
<name>A0A330L9Q3_9BACT</name>